<keyword evidence="1" id="KW-0472">Membrane</keyword>
<dbReference type="Pfam" id="PF13548">
    <property type="entry name" value="DUF4126"/>
    <property type="match status" value="1"/>
</dbReference>
<feature type="transmembrane region" description="Helical" evidence="1">
    <location>
        <begin position="165"/>
        <end position="188"/>
    </location>
</feature>
<sequence>MENYETLLATIALMMGASWASGINLYAVLLVLGVGGSTGHINLPAELSVLQEPLVIGAAGIMYFIEFFMDKIPGMDSAWDSIHTFVRIPAGAMLAAGAVGDVTPALEIAAGILGAGVAATSHATKAGTRLLINTSPEPVSNWSASITEDFLVFTGMWAALKHPEIFLILFVVFMGITLWVLPRVWYLIKTLLSKMAKFLSFASRQTATSNEADSILPSMESQPHEQIMALERLRQLRDCGVLTEQEFEQQKSAILKKSD</sequence>
<dbReference type="AlphaFoldDB" id="A0A285BWL1"/>
<dbReference type="InterPro" id="IPR025196">
    <property type="entry name" value="DUF4126"/>
</dbReference>
<dbReference type="OrthoDB" id="181455at2"/>
<evidence type="ECO:0000313" key="4">
    <source>
        <dbReference type="EMBL" id="SNX59684.1"/>
    </source>
</evidence>
<evidence type="ECO:0000259" key="2">
    <source>
        <dbReference type="Pfam" id="PF09851"/>
    </source>
</evidence>
<evidence type="ECO:0000259" key="3">
    <source>
        <dbReference type="Pfam" id="PF13548"/>
    </source>
</evidence>
<keyword evidence="1" id="KW-1133">Transmembrane helix</keyword>
<evidence type="ECO:0000256" key="1">
    <source>
        <dbReference type="SAM" id="Phobius"/>
    </source>
</evidence>
<feature type="transmembrane region" description="Helical" evidence="1">
    <location>
        <begin position="47"/>
        <end position="65"/>
    </location>
</feature>
<dbReference type="Pfam" id="PF09851">
    <property type="entry name" value="SHOCT"/>
    <property type="match status" value="1"/>
</dbReference>
<dbReference type="InterPro" id="IPR018649">
    <property type="entry name" value="SHOCT"/>
</dbReference>
<name>A0A285BWL1_9PROT</name>
<dbReference type="Proteomes" id="UP000242498">
    <property type="component" value="Chromosome I"/>
</dbReference>
<gene>
    <name evidence="4" type="ORF">SAMN06296273_1122</name>
</gene>
<reference evidence="4 5" key="1">
    <citation type="submission" date="2017-08" db="EMBL/GenBank/DDBJ databases">
        <authorList>
            <person name="de Groot N.N."/>
        </authorList>
    </citation>
    <scope>NUCLEOTIDE SEQUENCE [LARGE SCALE GENOMIC DNA]</scope>
    <source>
        <strain evidence="4 5">Nm15</strain>
    </source>
</reference>
<feature type="domain" description="DUF4126" evidence="3">
    <location>
        <begin position="11"/>
        <end position="182"/>
    </location>
</feature>
<feature type="transmembrane region" description="Helical" evidence="1">
    <location>
        <begin position="6"/>
        <end position="35"/>
    </location>
</feature>
<proteinExistence type="predicted"/>
<evidence type="ECO:0000313" key="5">
    <source>
        <dbReference type="Proteomes" id="UP000242498"/>
    </source>
</evidence>
<organism evidence="4 5">
    <name type="scientific">Nitrosomonas ureae</name>
    <dbReference type="NCBI Taxonomy" id="44577"/>
    <lineage>
        <taxon>Bacteria</taxon>
        <taxon>Pseudomonadati</taxon>
        <taxon>Pseudomonadota</taxon>
        <taxon>Betaproteobacteria</taxon>
        <taxon>Nitrosomonadales</taxon>
        <taxon>Nitrosomonadaceae</taxon>
        <taxon>Nitrosomonas</taxon>
    </lineage>
</organism>
<protein>
    <submittedName>
        <fullName evidence="4">Short C-terminal domain-containing protein</fullName>
    </submittedName>
</protein>
<accession>A0A285BWL1</accession>
<keyword evidence="1" id="KW-0812">Transmembrane</keyword>
<feature type="domain" description="SHOCT" evidence="2">
    <location>
        <begin position="229"/>
        <end position="255"/>
    </location>
</feature>
<dbReference type="RefSeq" id="WP_096292404.1">
    <property type="nucleotide sequence ID" value="NZ_LT907782.1"/>
</dbReference>
<dbReference type="EMBL" id="LT907782">
    <property type="protein sequence ID" value="SNX59684.1"/>
    <property type="molecule type" value="Genomic_DNA"/>
</dbReference>